<dbReference type="RefSeq" id="YP_007674950.1">
    <property type="nucleotide sequence ID" value="NC_020853.1"/>
</dbReference>
<evidence type="ECO:0000313" key="1">
    <source>
        <dbReference type="EMBL" id="AGH31490.1"/>
    </source>
</evidence>
<organism evidence="1 2">
    <name type="scientific">Loktanella phage pCB2051-A</name>
    <dbReference type="NCBI Taxonomy" id="754044"/>
    <lineage>
        <taxon>Viruses</taxon>
        <taxon>Duplodnaviria</taxon>
        <taxon>Heunggongvirae</taxon>
        <taxon>Uroviricota</taxon>
        <taxon>Caudoviricetes</taxon>
        <taxon>Casjensviridae</taxon>
        <taxon>Broinstvirus</taxon>
        <taxon>Broinstvirus pCB2051A</taxon>
    </lineage>
</organism>
<sequence>MSDKMNVEGFEGLGRVLMAAYDQSARGKGKERHGHTEPFATQPIMMIPQMVGLGGLTYQIMKKAQEATTMSARDRHEAAIAELKGVIVYAAAAVLHVERLAKKADEDLETDEEARDRELENTVVMKIDTKDWSAEDMERIRKMSMGGMFQRGPFMSEAEAKAAYEGVAWAGEPEPYEVTKPLSREEKLVEMGVDIDPETEMPMVETPATFVYEYPYPEDTDMFQHPARSFMGGIERIAARLTEGLKPAGYATGGFVNDVPSKPVPLIYGTHRLGGRKEPSYHETGE</sequence>
<dbReference type="OrthoDB" id="6005at10239"/>
<keyword evidence="2" id="KW-1185">Reference proteome</keyword>
<dbReference type="KEGG" id="vg:15011523"/>
<dbReference type="Proteomes" id="UP000201389">
    <property type="component" value="Segment"/>
</dbReference>
<evidence type="ECO:0000313" key="2">
    <source>
        <dbReference type="Proteomes" id="UP000201389"/>
    </source>
</evidence>
<dbReference type="EMBL" id="HQ632859">
    <property type="protein sequence ID" value="AGH31490.1"/>
    <property type="molecule type" value="Genomic_DNA"/>
</dbReference>
<protein>
    <submittedName>
        <fullName evidence="1">Uncharacterized protein</fullName>
    </submittedName>
</protein>
<name>M4QPD8_9CAUD</name>
<proteinExistence type="predicted"/>
<dbReference type="GeneID" id="15011523"/>
<gene>
    <name evidence="1" type="ORF">LOKG_00054</name>
</gene>
<reference evidence="1 2" key="1">
    <citation type="submission" date="2010-10" db="EMBL/GenBank/DDBJ databases">
        <title>The Genome Sequence of Loktanella phage pCB2051-A.</title>
        <authorList>
            <consortium name="The Broad Institute Genome Sequencing Platform"/>
            <person name="Henn M.R."/>
            <person name="Buchan A."/>
            <person name="Levin J."/>
            <person name="Malboeuf C."/>
            <person name="Casali M."/>
            <person name="Russ C."/>
            <person name="Lennon N."/>
            <person name="Chapman S.B."/>
            <person name="Erlich R."/>
            <person name="Young S.K."/>
            <person name="Yandava C."/>
            <person name="Zeng Q."/>
            <person name="Alvarado L."/>
            <person name="Anderson S."/>
            <person name="Berlin A."/>
            <person name="Chen Z."/>
            <person name="Freedman E."/>
            <person name="Gellesch M."/>
            <person name="Goldberg J."/>
            <person name="Green L."/>
            <person name="Griggs A."/>
            <person name="Gujja S."/>
            <person name="Heilman E.R."/>
            <person name="Heiman D."/>
            <person name="Hollinger A."/>
            <person name="Howarth C."/>
            <person name="Larson L."/>
            <person name="Mehta T."/>
            <person name="Pearson M."/>
            <person name="Roberts A."/>
            <person name="Ryan E."/>
            <person name="Saif S."/>
            <person name="Shea T."/>
            <person name="Shenoy N."/>
            <person name="Sisk P."/>
            <person name="Stolte C."/>
            <person name="Sykes S."/>
            <person name="White J."/>
            <person name="Haas B."/>
            <person name="Nusbaum C."/>
            <person name="Birren B."/>
        </authorList>
    </citation>
    <scope>NUCLEOTIDE SEQUENCE [LARGE SCALE GENOMIC DNA]</scope>
    <source>
        <strain evidence="2">pCB2051-A</strain>
    </source>
</reference>
<accession>M4QPD8</accession>